<keyword evidence="12" id="KW-0206">Cytoskeleton</keyword>
<keyword evidence="3" id="KW-0963">Cytoplasm</keyword>
<evidence type="ECO:0000256" key="5">
    <source>
        <dbReference type="ARBA" id="ARBA00022737"/>
    </source>
</evidence>
<evidence type="ECO:0000256" key="10">
    <source>
        <dbReference type="ARBA" id="ARBA00023069"/>
    </source>
</evidence>
<dbReference type="FunFam" id="3.40.50.300:FF:000049">
    <property type="entry name" value="Dynein, axonemal, heavy chain 5"/>
    <property type="match status" value="1"/>
</dbReference>
<evidence type="ECO:0000256" key="14">
    <source>
        <dbReference type="SAM" id="Coils"/>
    </source>
</evidence>
<feature type="domain" description="Dynein heavy chain C-terminal" evidence="21">
    <location>
        <begin position="1652"/>
        <end position="2072"/>
    </location>
</feature>
<evidence type="ECO:0000313" key="23">
    <source>
        <dbReference type="Proteomes" id="UP000230750"/>
    </source>
</evidence>
<keyword evidence="13" id="KW-0966">Cell projection</keyword>
<dbReference type="InterPro" id="IPR024743">
    <property type="entry name" value="Dynein_HC_stalk"/>
</dbReference>
<feature type="coiled-coil region" evidence="14">
    <location>
        <begin position="606"/>
        <end position="657"/>
    </location>
</feature>
<dbReference type="GO" id="GO:0045505">
    <property type="term" value="F:dynein intermediate chain binding"/>
    <property type="evidence" value="ECO:0007669"/>
    <property type="project" value="InterPro"/>
</dbReference>
<dbReference type="InterPro" id="IPR035706">
    <property type="entry name" value="AAA_9"/>
</dbReference>
<keyword evidence="7" id="KW-0067">ATP-binding</keyword>
<evidence type="ECO:0000256" key="12">
    <source>
        <dbReference type="ARBA" id="ARBA00023212"/>
    </source>
</evidence>
<feature type="region of interest" description="Disordered" evidence="15">
    <location>
        <begin position="1694"/>
        <end position="1761"/>
    </location>
</feature>
<dbReference type="GO" id="GO:0030286">
    <property type="term" value="C:dynein complex"/>
    <property type="evidence" value="ECO:0007669"/>
    <property type="project" value="UniProtKB-KW"/>
</dbReference>
<feature type="region of interest" description="Disordered" evidence="15">
    <location>
        <begin position="1194"/>
        <end position="1225"/>
    </location>
</feature>
<dbReference type="InterPro" id="IPR004273">
    <property type="entry name" value="Dynein_heavy_D6_P-loop"/>
</dbReference>
<dbReference type="OrthoDB" id="424310at2759"/>
<dbReference type="PANTHER" id="PTHR22878">
    <property type="entry name" value="DYNEIN HEAVY CHAIN 6, AXONEMAL-LIKE-RELATED"/>
    <property type="match status" value="1"/>
</dbReference>
<evidence type="ECO:0000256" key="7">
    <source>
        <dbReference type="ARBA" id="ARBA00022840"/>
    </source>
</evidence>
<feature type="domain" description="Dynein heavy chain ATP-binding dynein motor region" evidence="19">
    <location>
        <begin position="753"/>
        <end position="973"/>
    </location>
</feature>
<dbReference type="PANTHER" id="PTHR22878:SF69">
    <property type="entry name" value="DYNEIN HEAVY CHAIN"/>
    <property type="match status" value="1"/>
</dbReference>
<dbReference type="InterPro" id="IPR043160">
    <property type="entry name" value="Dynein_C_barrel"/>
</dbReference>
<evidence type="ECO:0000256" key="15">
    <source>
        <dbReference type="SAM" id="MobiDB-lite"/>
    </source>
</evidence>
<dbReference type="InterPro" id="IPR024317">
    <property type="entry name" value="Dynein_heavy_chain_D4_dom"/>
</dbReference>
<keyword evidence="8" id="KW-0243">Dynein</keyword>
<dbReference type="Pfam" id="PF18198">
    <property type="entry name" value="AAA_lid_11"/>
    <property type="match status" value="1"/>
</dbReference>
<dbReference type="InterPro" id="IPR042219">
    <property type="entry name" value="AAA_lid_11_sf"/>
</dbReference>
<organism evidence="22 23">
    <name type="scientific">Stichopus japonicus</name>
    <name type="common">Sea cucumber</name>
    <dbReference type="NCBI Taxonomy" id="307972"/>
    <lineage>
        <taxon>Eukaryota</taxon>
        <taxon>Metazoa</taxon>
        <taxon>Echinodermata</taxon>
        <taxon>Eleutherozoa</taxon>
        <taxon>Echinozoa</taxon>
        <taxon>Holothuroidea</taxon>
        <taxon>Aspidochirotacea</taxon>
        <taxon>Aspidochirotida</taxon>
        <taxon>Stichopodidae</taxon>
        <taxon>Apostichopus</taxon>
    </lineage>
</organism>
<evidence type="ECO:0000259" key="18">
    <source>
        <dbReference type="Pfam" id="PF12780"/>
    </source>
</evidence>
<feature type="compositionally biased region" description="Low complexity" evidence="15">
    <location>
        <begin position="1714"/>
        <end position="1734"/>
    </location>
</feature>
<dbReference type="FunFam" id="3.10.490.20:FF:000005">
    <property type="entry name" value="Dynein axonemal heavy chain 6"/>
    <property type="match status" value="1"/>
</dbReference>
<keyword evidence="11" id="KW-0505">Motor protein</keyword>
<dbReference type="InterPro" id="IPR027417">
    <property type="entry name" value="P-loop_NTPase"/>
</dbReference>
<comment type="similarity">
    <text evidence="2">Belongs to the dynein heavy chain family.</text>
</comment>
<dbReference type="InterPro" id="IPR041658">
    <property type="entry name" value="AAA_lid_11"/>
</dbReference>
<dbReference type="Gene3D" id="6.10.140.1060">
    <property type="match status" value="1"/>
</dbReference>
<dbReference type="STRING" id="307972.A0A2G8K489"/>
<keyword evidence="10" id="KW-0969">Cilium</keyword>
<feature type="region of interest" description="Disordered" evidence="15">
    <location>
        <begin position="1044"/>
        <end position="1080"/>
    </location>
</feature>
<dbReference type="Gene3D" id="1.20.920.20">
    <property type="match status" value="1"/>
</dbReference>
<keyword evidence="9 14" id="KW-0175">Coiled coil</keyword>
<dbReference type="GO" id="GO:0005930">
    <property type="term" value="C:axoneme"/>
    <property type="evidence" value="ECO:0007669"/>
    <property type="project" value="UniProtKB-SubCell"/>
</dbReference>
<dbReference type="SUPFAM" id="SSF52540">
    <property type="entry name" value="P-loop containing nucleoside triphosphate hydrolases"/>
    <property type="match status" value="1"/>
</dbReference>
<evidence type="ECO:0000256" key="11">
    <source>
        <dbReference type="ARBA" id="ARBA00023175"/>
    </source>
</evidence>
<dbReference type="GO" id="GO:0007018">
    <property type="term" value="P:microtubule-based movement"/>
    <property type="evidence" value="ECO:0007669"/>
    <property type="project" value="InterPro"/>
</dbReference>
<dbReference type="Pfam" id="PF12781">
    <property type="entry name" value="AAA_9"/>
    <property type="match status" value="1"/>
</dbReference>
<feature type="domain" description="Dynein heavy chain AAA lid" evidence="20">
    <location>
        <begin position="1506"/>
        <end position="1645"/>
    </location>
</feature>
<feature type="domain" description="Dynein heavy chain coiled coil stalk" evidence="17">
    <location>
        <begin position="395"/>
        <end position="726"/>
    </location>
</feature>
<keyword evidence="6" id="KW-0547">Nucleotide-binding</keyword>
<reference evidence="22 23" key="1">
    <citation type="journal article" date="2017" name="PLoS Biol.">
        <title>The sea cucumber genome provides insights into morphological evolution and visceral regeneration.</title>
        <authorList>
            <person name="Zhang X."/>
            <person name="Sun L."/>
            <person name="Yuan J."/>
            <person name="Sun Y."/>
            <person name="Gao Y."/>
            <person name="Zhang L."/>
            <person name="Li S."/>
            <person name="Dai H."/>
            <person name="Hamel J.F."/>
            <person name="Liu C."/>
            <person name="Yu Y."/>
            <person name="Liu S."/>
            <person name="Lin W."/>
            <person name="Guo K."/>
            <person name="Jin S."/>
            <person name="Xu P."/>
            <person name="Storey K.B."/>
            <person name="Huan P."/>
            <person name="Zhang T."/>
            <person name="Zhou Y."/>
            <person name="Zhang J."/>
            <person name="Lin C."/>
            <person name="Li X."/>
            <person name="Xing L."/>
            <person name="Huo D."/>
            <person name="Sun M."/>
            <person name="Wang L."/>
            <person name="Mercier A."/>
            <person name="Li F."/>
            <person name="Yang H."/>
            <person name="Xiang J."/>
        </authorList>
    </citation>
    <scope>NUCLEOTIDE SEQUENCE [LARGE SCALE GENOMIC DNA]</scope>
    <source>
        <strain evidence="22">Shaxun</strain>
        <tissue evidence="22">Muscle</tissue>
    </source>
</reference>
<feature type="non-terminal residue" evidence="22">
    <location>
        <position position="1"/>
    </location>
</feature>
<protein>
    <submittedName>
        <fullName evidence="22">Putative dynein heavy chain 6, axonemal</fullName>
    </submittedName>
</protein>
<evidence type="ECO:0000259" key="16">
    <source>
        <dbReference type="Pfam" id="PF03028"/>
    </source>
</evidence>
<keyword evidence="4" id="KW-0493">Microtubule</keyword>
<dbReference type="GO" id="GO:0051959">
    <property type="term" value="F:dynein light intermediate chain binding"/>
    <property type="evidence" value="ECO:0007669"/>
    <property type="project" value="InterPro"/>
</dbReference>
<dbReference type="GO" id="GO:0005874">
    <property type="term" value="C:microtubule"/>
    <property type="evidence" value="ECO:0007669"/>
    <property type="project" value="UniProtKB-KW"/>
</dbReference>
<dbReference type="InterPro" id="IPR026983">
    <property type="entry name" value="DHC"/>
</dbReference>
<evidence type="ECO:0000256" key="8">
    <source>
        <dbReference type="ARBA" id="ARBA00023017"/>
    </source>
</evidence>
<dbReference type="Gene3D" id="1.10.8.720">
    <property type="entry name" value="Region D6 of dynein motor"/>
    <property type="match status" value="1"/>
</dbReference>
<evidence type="ECO:0000256" key="1">
    <source>
        <dbReference type="ARBA" id="ARBA00004430"/>
    </source>
</evidence>
<evidence type="ECO:0000313" key="22">
    <source>
        <dbReference type="EMBL" id="PIK42821.1"/>
    </source>
</evidence>
<comment type="caution">
    <text evidence="22">The sequence shown here is derived from an EMBL/GenBank/DDBJ whole genome shotgun (WGS) entry which is preliminary data.</text>
</comment>
<evidence type="ECO:0000256" key="3">
    <source>
        <dbReference type="ARBA" id="ARBA00022490"/>
    </source>
</evidence>
<evidence type="ECO:0000256" key="13">
    <source>
        <dbReference type="ARBA" id="ARBA00023273"/>
    </source>
</evidence>
<dbReference type="Pfam" id="PF03028">
    <property type="entry name" value="Dynein_heavy"/>
    <property type="match status" value="1"/>
</dbReference>
<dbReference type="Gene3D" id="1.10.8.1220">
    <property type="match status" value="1"/>
</dbReference>
<dbReference type="Proteomes" id="UP000230750">
    <property type="component" value="Unassembled WGS sequence"/>
</dbReference>
<feature type="domain" description="Dynein heavy chain region D6 P-loop" evidence="16">
    <location>
        <begin position="1352"/>
        <end position="1469"/>
    </location>
</feature>
<evidence type="ECO:0000259" key="20">
    <source>
        <dbReference type="Pfam" id="PF18198"/>
    </source>
</evidence>
<feature type="domain" description="Dynein heavy chain AAA module D4" evidence="18">
    <location>
        <begin position="116"/>
        <end position="381"/>
    </location>
</feature>
<feature type="compositionally biased region" description="Gly residues" evidence="15">
    <location>
        <begin position="1735"/>
        <end position="1744"/>
    </location>
</feature>
<dbReference type="GO" id="GO:0005524">
    <property type="term" value="F:ATP binding"/>
    <property type="evidence" value="ECO:0007669"/>
    <property type="project" value="UniProtKB-KW"/>
</dbReference>
<dbReference type="Gene3D" id="1.20.920.30">
    <property type="match status" value="1"/>
</dbReference>
<dbReference type="FunFam" id="3.40.50.300:FF:000320">
    <property type="entry name" value="Dynein, axonemal, heavy chain 5"/>
    <property type="match status" value="1"/>
</dbReference>
<dbReference type="Pfam" id="PF12777">
    <property type="entry name" value="MT"/>
    <property type="match status" value="1"/>
</dbReference>
<evidence type="ECO:0000259" key="17">
    <source>
        <dbReference type="Pfam" id="PF12777"/>
    </source>
</evidence>
<evidence type="ECO:0000256" key="6">
    <source>
        <dbReference type="ARBA" id="ARBA00022741"/>
    </source>
</evidence>
<keyword evidence="23" id="KW-1185">Reference proteome</keyword>
<evidence type="ECO:0000256" key="2">
    <source>
        <dbReference type="ARBA" id="ARBA00008887"/>
    </source>
</evidence>
<comment type="subcellular location">
    <subcellularLocation>
        <location evidence="1">Cytoplasm</location>
        <location evidence="1">Cytoskeleton</location>
        <location evidence="1">Cilium axoneme</location>
    </subcellularLocation>
</comment>
<dbReference type="EMBL" id="MRZV01000901">
    <property type="protein sequence ID" value="PIK42821.1"/>
    <property type="molecule type" value="Genomic_DNA"/>
</dbReference>
<dbReference type="Gene3D" id="3.10.490.20">
    <property type="match status" value="1"/>
</dbReference>
<gene>
    <name evidence="22" type="ORF">BSL78_20334</name>
</gene>
<evidence type="ECO:0000259" key="21">
    <source>
        <dbReference type="Pfam" id="PF18199"/>
    </source>
</evidence>
<dbReference type="FunFam" id="1.10.8.720:FF:000001">
    <property type="entry name" value="dynein heavy chain 7, axonemal"/>
    <property type="match status" value="1"/>
</dbReference>
<keyword evidence="5" id="KW-0677">Repeat</keyword>
<dbReference type="FunFam" id="3.40.50.300:FF:001810">
    <property type="entry name" value="Cytoplasmic dynein 2 heavy chain 1"/>
    <property type="match status" value="1"/>
</dbReference>
<name>A0A2G8K489_STIJA</name>
<dbReference type="Gene3D" id="1.20.1270.280">
    <property type="match status" value="1"/>
</dbReference>
<evidence type="ECO:0000259" key="19">
    <source>
        <dbReference type="Pfam" id="PF12781"/>
    </source>
</evidence>
<evidence type="ECO:0000256" key="4">
    <source>
        <dbReference type="ARBA" id="ARBA00022701"/>
    </source>
</evidence>
<dbReference type="Gene3D" id="3.40.50.300">
    <property type="entry name" value="P-loop containing nucleotide triphosphate hydrolases"/>
    <property type="match status" value="3"/>
</dbReference>
<dbReference type="FunFam" id="1.20.920.20:FF:000006">
    <property type="entry name" value="Dynein, axonemal, heavy chain 6"/>
    <property type="match status" value="1"/>
</dbReference>
<dbReference type="Pfam" id="PF18199">
    <property type="entry name" value="Dynein_C"/>
    <property type="match status" value="1"/>
</dbReference>
<evidence type="ECO:0000256" key="9">
    <source>
        <dbReference type="ARBA" id="ARBA00023054"/>
    </source>
</evidence>
<sequence length="2076" mass="232769">VIQGLLQANKSTVTSVDRAAQLLAHEAMRVFHDRLVDSTDRLKFFEFLADDLHNYFKVKWTAEKLQNEPFLFGDFLDLNVPSGERVYRPISDYDKLAHILEEYIVRVNYGGGQENQLVFFKGALEHIIRAARVFRQPGGHMVLVGLDGTGKSTTVHLASHVAGCILYRLTLTRGYGQADFRDDLKKVFKLAGVQGSNTVFLLTDSDIVKESFLEDVNSVLNSGEVPDLFDNDDLDTITMDLKRAAAEAEVPDTRDAVYQFFIQRVRSKLHIVLATSPAGDAFRQRCRTHPSLVNCCTLDWYDEWSNQAMLRVASVFLAQVDFTGIGADQDIKILKDNIAEICVGVHKDVMEQCQRFYQELRRHYYTTPSSYLDLIQLYSKMLRQQKQHYMDNKNRLFVGLSKLTEANSLVDTMQEELVNLGPKIEEKAKDTELLLQQLSRDQEAVDQVKTIVEEQEATMKRETQLVQDYADQAEKDLESVLPALEDATAALDALQKSDISEIRVYNKPPVLVMHVMSAVCVLMKQKPDWKTAKHLLNDAGFLNDLVNYEKDLVSDKVFSRLKKYTQMPGFEPDKVGQVSLACKSICQWVLALEHYVEVKKMVKPRQKRVEEAKEALNLALESLQEKQASLAKIQGHLGVLQEQYDDSVAQRESLRERKVTTQLRLQRASILITALADEKVRWVASLSNLEDKLQGIVGDTLISSSSIIYLGVFTAPYRREMISHWWDSCTEMNIPVSKDFSLTSTMAEANTIREWQNEGLPQDNHSTENAIFVKEGHRWPLMIDPQGQAIKWICEMEGSDLKRESASDPNFMRTLERAIRIGEPVLLENVTEVLDPALMPILMRELTNRGGQDIIKIGDTEFEYNHNFRLYMTTGMPNPHFLPAVCIRVTLINFTVTFEGLQDQLLSTVVQQEQPVLERQRGELLESIARDNTLLRDLEDKILSLLQKSEGHILDDQVLVDTLEKSKTMSGEIGHRVAESEDTQRKIELARKKYLPVATRGAVLYFVIADLAIIDVMYQFSLVGFQDMFRLCINISSTNGKVNRPGSGDVNRPLSGRMRPSGARNSPDLMKNVDQSSGRDSPLAVELGAKAALKGRELTLHMERMVDNLTESIYRVVSKALFAHHQLVFSFMICTSIMRSNSRTDGEVVGGSVGTIDDKLWQVFLQGQVLAEMADSEILLKHDGLTPLQRLEGQSRLGSAHSRPASGATGYRPDGSGNVTSRPPRWISDKSWKQCQYLSTTLEAFQGLCMYILNCTEQWNTLAKNEDPYKLMMSAFTPETKEGDNSKEDGSSLGNPFNWETLRPFERLLLIKILRADALVAAVRSLVDELMGDKFLNRGEFDLKEIFEESSAKQPLIFILSPGVDPTAQLMRFAKEQRGSTLHVDMISLGRGQGPKAEELIAKAQILKGRWVFLQNCHLAASFMPRLEALVEGFNKPNADIDPQFRLWLSSKPDPSFPVSILQTGLKMTVESPQGLKANLLRSLGSGGSGAVTDALWEDTAAGPDWKSLLFGLCFFNAIVNERKKYGALGFNIPYEFSASDLEVSIQVLHMLMTTHNTTPWEALRYLTGEVSYGGRVTDHMDRRCLLSILNIYYNPDALLPEYCYSPDKVYHPLPKSFSLGDSRDYIQGLPDSDSPEVFGMHPNAEKSYRESQANKLMSTLMSVQPRVSRSMMGKGKSDDELVLELIDEIQQQLPLSIQSEDEDTTAKKDGKTTSRGGANGGSNTASAGVFPGLSMGGGFGTGGKKAEDAKASTPQPIKPLAPPNQSALLTILRQEISRFNHLLVVIHGTLTSLHLAVKGEVVMSEQLEEMYKALLNQRVPHYWQQAAYESCKPLGSWSNDLQSRVDFFGKWSDLISEAQMSREKGSIDDANSSSLMASPLREEPRSFWLPAFFFPQGFLTAVLQNHARKESVSVDSLKFEFKVTPGPDDSEESLSDVKGHINVREVAFKGSAPPKDGVLIFGLFLDGARFDPSAVVLEDSKPEERFCRLPEIHFVPNQISHVSLNESSSTLSSMAFRAERDGFYECPLYRTSTRAGTLSSTGHSTNFVSSVDLPTQHRADLWITRGVALLCQLDD</sequence>
<accession>A0A2G8K489</accession>
<proteinExistence type="inferred from homology"/>
<dbReference type="GO" id="GO:0008569">
    <property type="term" value="F:minus-end-directed microtubule motor activity"/>
    <property type="evidence" value="ECO:0007669"/>
    <property type="project" value="InterPro"/>
</dbReference>
<dbReference type="Pfam" id="PF12780">
    <property type="entry name" value="AAA_8"/>
    <property type="match status" value="1"/>
</dbReference>
<dbReference type="InterPro" id="IPR041228">
    <property type="entry name" value="Dynein_C"/>
</dbReference>